<reference evidence="1 2" key="1">
    <citation type="submission" date="2018-10" db="EMBL/GenBank/DDBJ databases">
        <title>A high-quality apple genome assembly.</title>
        <authorList>
            <person name="Hu J."/>
        </authorList>
    </citation>
    <scope>NUCLEOTIDE SEQUENCE [LARGE SCALE GENOMIC DNA]</scope>
    <source>
        <strain evidence="2">cv. HFTH1</strain>
        <tissue evidence="1">Young leaf</tissue>
    </source>
</reference>
<comment type="caution">
    <text evidence="1">The sequence shown here is derived from an EMBL/GenBank/DDBJ whole genome shotgun (WGS) entry which is preliminary data.</text>
</comment>
<keyword evidence="2" id="KW-1185">Reference proteome</keyword>
<dbReference type="Proteomes" id="UP000290289">
    <property type="component" value="Chromosome 15"/>
</dbReference>
<sequence length="62" mass="7065">MSVCFVRREATIYIHIIGFPIKIPLGNKYLFLCSIRTDLNAIQIPSLSRISIPLINKTFLSN</sequence>
<dbReference type="AlphaFoldDB" id="A0A498HRA5"/>
<protein>
    <submittedName>
        <fullName evidence="1">Uncharacterized protein</fullName>
    </submittedName>
</protein>
<gene>
    <name evidence="1" type="ORF">DVH24_012156</name>
</gene>
<dbReference type="EMBL" id="RDQH01000341">
    <property type="protein sequence ID" value="RXH72472.1"/>
    <property type="molecule type" value="Genomic_DNA"/>
</dbReference>
<proteinExistence type="predicted"/>
<evidence type="ECO:0000313" key="2">
    <source>
        <dbReference type="Proteomes" id="UP000290289"/>
    </source>
</evidence>
<accession>A0A498HRA5</accession>
<evidence type="ECO:0000313" key="1">
    <source>
        <dbReference type="EMBL" id="RXH72472.1"/>
    </source>
</evidence>
<name>A0A498HRA5_MALDO</name>
<organism evidence="1 2">
    <name type="scientific">Malus domestica</name>
    <name type="common">Apple</name>
    <name type="synonym">Pyrus malus</name>
    <dbReference type="NCBI Taxonomy" id="3750"/>
    <lineage>
        <taxon>Eukaryota</taxon>
        <taxon>Viridiplantae</taxon>
        <taxon>Streptophyta</taxon>
        <taxon>Embryophyta</taxon>
        <taxon>Tracheophyta</taxon>
        <taxon>Spermatophyta</taxon>
        <taxon>Magnoliopsida</taxon>
        <taxon>eudicotyledons</taxon>
        <taxon>Gunneridae</taxon>
        <taxon>Pentapetalae</taxon>
        <taxon>rosids</taxon>
        <taxon>fabids</taxon>
        <taxon>Rosales</taxon>
        <taxon>Rosaceae</taxon>
        <taxon>Amygdaloideae</taxon>
        <taxon>Maleae</taxon>
        <taxon>Malus</taxon>
    </lineage>
</organism>